<sequence length="223" mass="24537">MLESACALIALAVALLLRPWRQLASRRPLVTQESGDASGLWTPLLATLVVLPWMWALPTLHQMPLQLQWSGACLVLLMLGWPLAVLTLLAVGGIAWLLSPSLTPWATLSLTVWHGLVPATLALGWGALLRRFLGTKVFVYIFGRGFFGTVLCLFIAGLLAQAGGEQLPGVQQELGKIARWLMAWGDAVVTGMMVSVFVAYRPQWLATWSDDLYLYQQKKRGEK</sequence>
<evidence type="ECO:0008006" key="4">
    <source>
        <dbReference type="Google" id="ProtNLM"/>
    </source>
</evidence>
<dbReference type="Proteomes" id="UP001595967">
    <property type="component" value="Unassembled WGS sequence"/>
</dbReference>
<dbReference type="RefSeq" id="WP_377726193.1">
    <property type="nucleotide sequence ID" value="NZ_JBHSEW010000008.1"/>
</dbReference>
<feature type="transmembrane region" description="Helical" evidence="1">
    <location>
        <begin position="180"/>
        <end position="200"/>
    </location>
</feature>
<keyword evidence="1" id="KW-0472">Membrane</keyword>
<name>A0ABV9H0U4_9BURK</name>
<dbReference type="EMBL" id="JBHSEW010000008">
    <property type="protein sequence ID" value="MFC4622660.1"/>
    <property type="molecule type" value="Genomic_DNA"/>
</dbReference>
<evidence type="ECO:0000256" key="1">
    <source>
        <dbReference type="SAM" id="Phobius"/>
    </source>
</evidence>
<evidence type="ECO:0000313" key="2">
    <source>
        <dbReference type="EMBL" id="MFC4622660.1"/>
    </source>
</evidence>
<keyword evidence="3" id="KW-1185">Reference proteome</keyword>
<accession>A0ABV9H0U4</accession>
<evidence type="ECO:0000313" key="3">
    <source>
        <dbReference type="Proteomes" id="UP001595967"/>
    </source>
</evidence>
<feature type="transmembrane region" description="Helical" evidence="1">
    <location>
        <begin position="105"/>
        <end position="125"/>
    </location>
</feature>
<protein>
    <recommendedName>
        <fullName evidence="4">Cobalt transporter</fullName>
    </recommendedName>
</protein>
<keyword evidence="1" id="KW-1133">Transmembrane helix</keyword>
<reference evidence="3" key="1">
    <citation type="journal article" date="2019" name="Int. J. Syst. Evol. Microbiol.">
        <title>The Global Catalogue of Microorganisms (GCM) 10K type strain sequencing project: providing services to taxonomists for standard genome sequencing and annotation.</title>
        <authorList>
            <consortium name="The Broad Institute Genomics Platform"/>
            <consortium name="The Broad Institute Genome Sequencing Center for Infectious Disease"/>
            <person name="Wu L."/>
            <person name="Ma J."/>
        </authorList>
    </citation>
    <scope>NUCLEOTIDE SEQUENCE [LARGE SCALE GENOMIC DNA]</scope>
    <source>
        <strain evidence="3">JCM 11650</strain>
    </source>
</reference>
<feature type="transmembrane region" description="Helical" evidence="1">
    <location>
        <begin position="40"/>
        <end position="60"/>
    </location>
</feature>
<organism evidence="2 3">
    <name type="scientific">Comamonas nitrativorans</name>
    <dbReference type="NCBI Taxonomy" id="108437"/>
    <lineage>
        <taxon>Bacteria</taxon>
        <taxon>Pseudomonadati</taxon>
        <taxon>Pseudomonadota</taxon>
        <taxon>Betaproteobacteria</taxon>
        <taxon>Burkholderiales</taxon>
        <taxon>Comamonadaceae</taxon>
        <taxon>Comamonas</taxon>
    </lineage>
</organism>
<keyword evidence="1" id="KW-0812">Transmembrane</keyword>
<comment type="caution">
    <text evidence="2">The sequence shown here is derived from an EMBL/GenBank/DDBJ whole genome shotgun (WGS) entry which is preliminary data.</text>
</comment>
<gene>
    <name evidence="2" type="ORF">ACFO3A_10590</name>
</gene>
<feature type="transmembrane region" description="Helical" evidence="1">
    <location>
        <begin position="72"/>
        <end position="99"/>
    </location>
</feature>
<proteinExistence type="predicted"/>
<feature type="transmembrane region" description="Helical" evidence="1">
    <location>
        <begin position="137"/>
        <end position="160"/>
    </location>
</feature>